<proteinExistence type="predicted"/>
<protein>
    <submittedName>
        <fullName evidence="1">Uncharacterized protein</fullName>
    </submittedName>
</protein>
<sequence>MCLSSDDNFTIDLEIKVVKIEVSSKMKPVSREEFNFDE</sequence>
<organism evidence="1 2">
    <name type="scientific">Lactococcus lactis subsp. cremoris (strain SK11)</name>
    <dbReference type="NCBI Taxonomy" id="272622"/>
    <lineage>
        <taxon>Bacteria</taxon>
        <taxon>Bacillati</taxon>
        <taxon>Bacillota</taxon>
        <taxon>Bacilli</taxon>
        <taxon>Lactobacillales</taxon>
        <taxon>Streptococcaceae</taxon>
        <taxon>Lactococcus</taxon>
        <taxon>Lactococcus cremoris subsp. cremoris</taxon>
    </lineage>
</organism>
<dbReference type="Proteomes" id="UP000000240">
    <property type="component" value="Chromosome"/>
</dbReference>
<accession>Q031E2</accession>
<reference evidence="1 2" key="1">
    <citation type="journal article" date="2006" name="Proc. Natl. Acad. Sci. U.S.A.">
        <title>Comparative genomics of the lactic acid bacteria.</title>
        <authorList>
            <person name="Makarova K."/>
            <person name="Slesarev A."/>
            <person name="Wolf Y."/>
            <person name="Sorokin A."/>
            <person name="Mirkin B."/>
            <person name="Koonin E."/>
            <person name="Pavlov A."/>
            <person name="Pavlova N."/>
            <person name="Karamychev V."/>
            <person name="Polouchine N."/>
            <person name="Shakhova V."/>
            <person name="Grigoriev I."/>
            <person name="Lou Y."/>
            <person name="Rohksar D."/>
            <person name="Lucas S."/>
            <person name="Huang K."/>
            <person name="Goodstein D.M."/>
            <person name="Hawkins T."/>
            <person name="Plengvidhya V."/>
            <person name="Welker D."/>
            <person name="Hughes J."/>
            <person name="Goh Y."/>
            <person name="Benson A."/>
            <person name="Baldwin K."/>
            <person name="Lee J.H."/>
            <person name="Diaz-Muniz I."/>
            <person name="Dosti B."/>
            <person name="Smeianov V."/>
            <person name="Wechter W."/>
            <person name="Barabote R."/>
            <person name="Lorca G."/>
            <person name="Altermann E."/>
            <person name="Barrangou R."/>
            <person name="Ganesan B."/>
            <person name="Xie Y."/>
            <person name="Rawsthorne H."/>
            <person name="Tamir D."/>
            <person name="Parker C."/>
            <person name="Breidt F."/>
            <person name="Broadbent J."/>
            <person name="Hutkins R."/>
            <person name="O'Sullivan D."/>
            <person name="Steele J."/>
            <person name="Unlu G."/>
            <person name="Saier M."/>
            <person name="Klaenhammer T."/>
            <person name="Richardson P."/>
            <person name="Kozyavkin S."/>
            <person name="Weimer B."/>
            <person name="Mills D."/>
        </authorList>
    </citation>
    <scope>NUCLEOTIDE SEQUENCE [LARGE SCALE GENOMIC DNA]</scope>
    <source>
        <strain evidence="1 2">SK11</strain>
    </source>
</reference>
<name>Q031E2_LACLS</name>
<evidence type="ECO:0000313" key="2">
    <source>
        <dbReference type="Proteomes" id="UP000000240"/>
    </source>
</evidence>
<gene>
    <name evidence="1" type="ordered locus">LACR_0612</name>
</gene>
<dbReference type="KEGG" id="llc:LACR_0612"/>
<dbReference type="EMBL" id="CP000425">
    <property type="protein sequence ID" value="ABJ72180.1"/>
    <property type="molecule type" value="Genomic_DNA"/>
</dbReference>
<evidence type="ECO:0000313" key="1">
    <source>
        <dbReference type="EMBL" id="ABJ72180.1"/>
    </source>
</evidence>
<dbReference type="HOGENOM" id="CLU_3329305_0_0_9"/>
<dbReference type="AlphaFoldDB" id="Q031E2"/>